<dbReference type="SUPFAM" id="SSF51338">
    <property type="entry name" value="Composite domain of metallo-dependent hydrolases"/>
    <property type="match status" value="1"/>
</dbReference>
<gene>
    <name evidence="2" type="ORF">GKO32_15755</name>
</gene>
<evidence type="ECO:0000259" key="1">
    <source>
        <dbReference type="Pfam" id="PF01979"/>
    </source>
</evidence>
<dbReference type="Gene3D" id="3.40.50.10910">
    <property type="entry name" value="Amidohydrolase"/>
    <property type="match status" value="1"/>
</dbReference>
<dbReference type="Pfam" id="PF01979">
    <property type="entry name" value="Amidohydro_1"/>
    <property type="match status" value="1"/>
</dbReference>
<dbReference type="Proteomes" id="UP000440096">
    <property type="component" value="Unassembled WGS sequence"/>
</dbReference>
<dbReference type="InterPro" id="IPR051781">
    <property type="entry name" value="Metallo-dep_Hydrolase"/>
</dbReference>
<dbReference type="InterPro" id="IPR032466">
    <property type="entry name" value="Metal_Hydrolase"/>
</dbReference>
<name>A0A6N7Z1T3_9PSEU</name>
<keyword evidence="3" id="KW-1185">Reference proteome</keyword>
<dbReference type="GO" id="GO:0016810">
    <property type="term" value="F:hydrolase activity, acting on carbon-nitrogen (but not peptide) bonds"/>
    <property type="evidence" value="ECO:0007669"/>
    <property type="project" value="InterPro"/>
</dbReference>
<proteinExistence type="predicted"/>
<organism evidence="2 3">
    <name type="scientific">Amycolatopsis pithecellobii</name>
    <dbReference type="NCBI Taxonomy" id="664692"/>
    <lineage>
        <taxon>Bacteria</taxon>
        <taxon>Bacillati</taxon>
        <taxon>Actinomycetota</taxon>
        <taxon>Actinomycetes</taxon>
        <taxon>Pseudonocardiales</taxon>
        <taxon>Pseudonocardiaceae</taxon>
        <taxon>Amycolatopsis</taxon>
    </lineage>
</organism>
<evidence type="ECO:0000313" key="3">
    <source>
        <dbReference type="Proteomes" id="UP000440096"/>
    </source>
</evidence>
<reference evidence="2 3" key="1">
    <citation type="submission" date="2019-11" db="EMBL/GenBank/DDBJ databases">
        <title>Draft genome of Amycolatopsis RM579.</title>
        <authorList>
            <person name="Duangmal K."/>
            <person name="Mingma R."/>
        </authorList>
    </citation>
    <scope>NUCLEOTIDE SEQUENCE [LARGE SCALE GENOMIC DNA]</scope>
    <source>
        <strain evidence="2 3">RM579</strain>
    </source>
</reference>
<dbReference type="PANTHER" id="PTHR43135">
    <property type="entry name" value="ALPHA-D-RIBOSE 1-METHYLPHOSPHONATE 5-TRIPHOSPHATE DIPHOSPHATASE"/>
    <property type="match status" value="1"/>
</dbReference>
<dbReference type="PANTHER" id="PTHR43135:SF3">
    <property type="entry name" value="ALPHA-D-RIBOSE 1-METHYLPHOSPHONATE 5-TRIPHOSPHATE DIPHOSPHATASE"/>
    <property type="match status" value="1"/>
</dbReference>
<keyword evidence="2" id="KW-0378">Hydrolase</keyword>
<evidence type="ECO:0000313" key="2">
    <source>
        <dbReference type="EMBL" id="MTD55423.1"/>
    </source>
</evidence>
<protein>
    <submittedName>
        <fullName evidence="2">Amidohydrolase family protein</fullName>
    </submittedName>
</protein>
<accession>A0A6N7Z1T3</accession>
<comment type="caution">
    <text evidence="2">The sequence shown here is derived from an EMBL/GenBank/DDBJ whole genome shotgun (WGS) entry which is preliminary data.</text>
</comment>
<sequence>MSGFSVTNVRVFDGEAVVDANTVTCSGGVITAMGQAPPAGVEVVDGDGGTLLPGLIDAHVHPTEQGLRQAVSFGVTTVFEMGGAPRSREDRARIAADDQLADLFSAGLPLTAVCGHPNELLVSRDELFWPDGGCRPEAAPIPGLTDPADLPEFIAGQVRAGVDFIKLLAEEGTVLAAPGLPELSENVFAAAVREAHGHNKLVVAHALTYDAALRMARTGADGFAHIFLDRPPTEEIVNAIVEAGMFVIPCLVLNRSITGTTGEDLAADPRVSARLDDTWLRALRRSFGTWPAGDFDSSLQTVAALHRAGVPILAGTDTAAPDEEYGGLAQGASLHHELQLLVRAGLTPIEALRSATSVPARHFGLHDRGVIRPGARADLLLVDGNPTTDITDTLNTRTTWRHGTPAEQRNGTV</sequence>
<dbReference type="EMBL" id="WMBA01000022">
    <property type="protein sequence ID" value="MTD55423.1"/>
    <property type="molecule type" value="Genomic_DNA"/>
</dbReference>
<dbReference type="InterPro" id="IPR011059">
    <property type="entry name" value="Metal-dep_hydrolase_composite"/>
</dbReference>
<dbReference type="Gene3D" id="2.30.40.10">
    <property type="entry name" value="Urease, subunit C, domain 1"/>
    <property type="match status" value="1"/>
</dbReference>
<feature type="domain" description="Amidohydrolase-related" evidence="1">
    <location>
        <begin position="50"/>
        <end position="397"/>
    </location>
</feature>
<dbReference type="Gene3D" id="1.20.58.520">
    <property type="entry name" value="Amidohydrolase"/>
    <property type="match status" value="1"/>
</dbReference>
<dbReference type="AlphaFoldDB" id="A0A6N7Z1T3"/>
<dbReference type="Gene3D" id="3.30.110.90">
    <property type="entry name" value="Amidohydrolase"/>
    <property type="match status" value="1"/>
</dbReference>
<dbReference type="InterPro" id="IPR006680">
    <property type="entry name" value="Amidohydro-rel"/>
</dbReference>
<dbReference type="SUPFAM" id="SSF51556">
    <property type="entry name" value="Metallo-dependent hydrolases"/>
    <property type="match status" value="1"/>
</dbReference>